<dbReference type="GO" id="GO:0045338">
    <property type="term" value="P:farnesyl diphosphate metabolic process"/>
    <property type="evidence" value="ECO:0007669"/>
    <property type="project" value="InterPro"/>
</dbReference>
<keyword evidence="2" id="KW-1185">Reference proteome</keyword>
<dbReference type="InterPro" id="IPR044844">
    <property type="entry name" value="Trans_IPPS_euk-type"/>
</dbReference>
<dbReference type="Gene3D" id="1.10.600.10">
    <property type="entry name" value="Farnesyl Diphosphate Synthase"/>
    <property type="match status" value="1"/>
</dbReference>
<accession>A0A5J5BVD5</accession>
<dbReference type="InterPro" id="IPR008949">
    <property type="entry name" value="Isoprenoid_synthase_dom_sf"/>
</dbReference>
<sequence length="91" mass="10114">MIVTGIIHVMAIGTLTLCYNNIQVFRGAVNLMCGLTARIVDETRTISDVYRAFFKFSCLLISKKVCRESGALNNSFAGVSNYPLQTWLPHV</sequence>
<dbReference type="GO" id="GO:0005789">
    <property type="term" value="C:endoplasmic reticulum membrane"/>
    <property type="evidence" value="ECO:0007669"/>
    <property type="project" value="TreeGrafter"/>
</dbReference>
<dbReference type="GO" id="GO:0051996">
    <property type="term" value="F:squalene synthase [NAD(P)H] activity"/>
    <property type="evidence" value="ECO:0007669"/>
    <property type="project" value="InterPro"/>
</dbReference>
<dbReference type="EMBL" id="CM018033">
    <property type="protein sequence ID" value="KAA8546030.1"/>
    <property type="molecule type" value="Genomic_DNA"/>
</dbReference>
<dbReference type="AlphaFoldDB" id="A0A5J5BVD5"/>
<reference evidence="1 2" key="1">
    <citation type="submission" date="2019-09" db="EMBL/GenBank/DDBJ databases">
        <title>A chromosome-level genome assembly of the Chinese tupelo Nyssa sinensis.</title>
        <authorList>
            <person name="Yang X."/>
            <person name="Kang M."/>
            <person name="Yang Y."/>
            <person name="Xiong H."/>
            <person name="Wang M."/>
            <person name="Zhang Z."/>
            <person name="Wang Z."/>
            <person name="Wu H."/>
            <person name="Ma T."/>
            <person name="Liu J."/>
            <person name="Xi Z."/>
        </authorList>
    </citation>
    <scope>NUCLEOTIDE SEQUENCE [LARGE SCALE GENOMIC DNA]</scope>
    <source>
        <strain evidence="1">J267</strain>
        <tissue evidence="1">Leaf</tissue>
    </source>
</reference>
<organism evidence="1 2">
    <name type="scientific">Nyssa sinensis</name>
    <dbReference type="NCBI Taxonomy" id="561372"/>
    <lineage>
        <taxon>Eukaryota</taxon>
        <taxon>Viridiplantae</taxon>
        <taxon>Streptophyta</taxon>
        <taxon>Embryophyta</taxon>
        <taxon>Tracheophyta</taxon>
        <taxon>Spermatophyta</taxon>
        <taxon>Magnoliopsida</taxon>
        <taxon>eudicotyledons</taxon>
        <taxon>Gunneridae</taxon>
        <taxon>Pentapetalae</taxon>
        <taxon>asterids</taxon>
        <taxon>Cornales</taxon>
        <taxon>Nyssaceae</taxon>
        <taxon>Nyssa</taxon>
    </lineage>
</organism>
<proteinExistence type="predicted"/>
<dbReference type="Proteomes" id="UP000325577">
    <property type="component" value="Linkage Group LG10"/>
</dbReference>
<gene>
    <name evidence="1" type="ORF">F0562_020519</name>
</gene>
<protein>
    <submittedName>
        <fullName evidence="1">Uncharacterized protein</fullName>
    </submittedName>
</protein>
<dbReference type="PANTHER" id="PTHR11626:SF2">
    <property type="entry name" value="SQUALENE SYNTHASE"/>
    <property type="match status" value="1"/>
</dbReference>
<evidence type="ECO:0000313" key="1">
    <source>
        <dbReference type="EMBL" id="KAA8546030.1"/>
    </source>
</evidence>
<evidence type="ECO:0000313" key="2">
    <source>
        <dbReference type="Proteomes" id="UP000325577"/>
    </source>
</evidence>
<name>A0A5J5BVD5_9ASTE</name>
<dbReference type="OrthoDB" id="431150at2759"/>
<dbReference type="PANTHER" id="PTHR11626">
    <property type="entry name" value="FARNESYL-DIPHOSPHATE FARNESYLTRANSFERASE"/>
    <property type="match status" value="1"/>
</dbReference>